<feature type="domain" description="Cation/H+ exchanger transmembrane" evidence="13">
    <location>
        <begin position="21"/>
        <end position="419"/>
    </location>
</feature>
<dbReference type="Proteomes" id="UP001230328">
    <property type="component" value="Unassembled WGS sequence"/>
</dbReference>
<evidence type="ECO:0000256" key="1">
    <source>
        <dbReference type="ARBA" id="ARBA00004141"/>
    </source>
</evidence>
<feature type="transmembrane region" description="Helical" evidence="12">
    <location>
        <begin position="71"/>
        <end position="93"/>
    </location>
</feature>
<feature type="transmembrane region" description="Helical" evidence="12">
    <location>
        <begin position="335"/>
        <end position="355"/>
    </location>
</feature>
<dbReference type="InterPro" id="IPR038770">
    <property type="entry name" value="Na+/solute_symporter_sf"/>
</dbReference>
<evidence type="ECO:0000256" key="10">
    <source>
        <dbReference type="ARBA" id="ARBA00023201"/>
    </source>
</evidence>
<proteinExistence type="inferred from homology"/>
<keyword evidence="6 12" id="KW-1133">Transmembrane helix</keyword>
<gene>
    <name evidence="14" type="ORF">QF035_007064</name>
</gene>
<comment type="similarity">
    <text evidence="2">Belongs to the monovalent cation:proton antiporter 2 (CPA2) transporter (TC 2.A.37) family.</text>
</comment>
<comment type="caution">
    <text evidence="14">The sequence shown here is derived from an EMBL/GenBank/DDBJ whole genome shotgun (WGS) entry which is preliminary data.</text>
</comment>
<dbReference type="PANTHER" id="PTHR43562:SF3">
    <property type="entry name" value="SODIUM ION_PROTON EXCHANGER (EUROFUNG)"/>
    <property type="match status" value="1"/>
</dbReference>
<feature type="transmembrane region" description="Helical" evidence="12">
    <location>
        <begin position="12"/>
        <end position="29"/>
    </location>
</feature>
<feature type="transmembrane region" description="Helical" evidence="12">
    <location>
        <begin position="175"/>
        <end position="197"/>
    </location>
</feature>
<evidence type="ECO:0000256" key="2">
    <source>
        <dbReference type="ARBA" id="ARBA00005551"/>
    </source>
</evidence>
<protein>
    <submittedName>
        <fullName evidence="14">Kef-type K+ transport system membrane component KefB</fullName>
    </submittedName>
</protein>
<keyword evidence="8" id="KW-0406">Ion transport</keyword>
<dbReference type="Gene3D" id="1.20.1530.20">
    <property type="match status" value="1"/>
</dbReference>
<keyword evidence="4" id="KW-0050">Antiport</keyword>
<evidence type="ECO:0000256" key="7">
    <source>
        <dbReference type="ARBA" id="ARBA00023053"/>
    </source>
</evidence>
<sequence length="455" mass="47744">MSLSAGEVAQVLTSLILLVIVAHSTAYVFKLIKQPPVIGEIVGGLLLGPTVLGAVWPQFQNEIVPEEGPAASALGVIYQLGLLLLVYLTGTELHGRATKAEKRTIVSVSVSGLVVPFAAGLAVAYSLGLADLSGANGSQTTLALVFGLAIALTSIPVISRIMLDLGILRSSFARIVLTVAVLEDVVLYVVLAIVMGVAGARSGETYGLGTLMGEVPLAWGALYFTVAPMLFLAIHIRYGQRIFSTLARMRWNVLAQRSPTAFLMIFIFSLCLMCAGLGIDPIFGALTAGICEAGSSGADQARETLRNISLAFFIPVYFAVVGLKLDLIRHFDVVFFLWFLGLACLAKFASVWVGARVAGQSPSAATNIAAAMNARGGPGIILASTTFGAGIISESFFTALVVLSIVTSQMAGIWLARVVSRGGALVTYDPDFDASPSGPRQRAAHEDENPKAATK</sequence>
<feature type="transmembrane region" description="Helical" evidence="12">
    <location>
        <begin position="217"/>
        <end position="239"/>
    </location>
</feature>
<evidence type="ECO:0000256" key="5">
    <source>
        <dbReference type="ARBA" id="ARBA00022692"/>
    </source>
</evidence>
<reference evidence="14 15" key="1">
    <citation type="submission" date="2023-07" db="EMBL/GenBank/DDBJ databases">
        <title>Comparative genomics of wheat-associated soil bacteria to identify genetic determinants of phenazine resistance.</title>
        <authorList>
            <person name="Mouncey N."/>
        </authorList>
    </citation>
    <scope>NUCLEOTIDE SEQUENCE [LARGE SCALE GENOMIC DNA]</scope>
    <source>
        <strain evidence="14 15">V2I4</strain>
    </source>
</reference>
<accession>A0ABU0T1R5</accession>
<organism evidence="14 15">
    <name type="scientific">Streptomyces umbrinus</name>
    <dbReference type="NCBI Taxonomy" id="67370"/>
    <lineage>
        <taxon>Bacteria</taxon>
        <taxon>Bacillati</taxon>
        <taxon>Actinomycetota</taxon>
        <taxon>Actinomycetes</taxon>
        <taxon>Kitasatosporales</taxon>
        <taxon>Streptomycetaceae</taxon>
        <taxon>Streptomyces</taxon>
        <taxon>Streptomyces phaeochromogenes group</taxon>
    </lineage>
</organism>
<keyword evidence="5 12" id="KW-0812">Transmembrane</keyword>
<evidence type="ECO:0000256" key="3">
    <source>
        <dbReference type="ARBA" id="ARBA00022448"/>
    </source>
</evidence>
<feature type="transmembrane region" description="Helical" evidence="12">
    <location>
        <begin position="305"/>
        <end position="323"/>
    </location>
</feature>
<name>A0ABU0T1R5_9ACTN</name>
<dbReference type="InterPro" id="IPR006153">
    <property type="entry name" value="Cation/H_exchanger_TM"/>
</dbReference>
<comment type="subcellular location">
    <subcellularLocation>
        <location evidence="1">Membrane</location>
        <topology evidence="1">Multi-pass membrane protein</topology>
    </subcellularLocation>
</comment>
<evidence type="ECO:0000313" key="15">
    <source>
        <dbReference type="Proteomes" id="UP001230328"/>
    </source>
</evidence>
<evidence type="ECO:0000256" key="6">
    <source>
        <dbReference type="ARBA" id="ARBA00022989"/>
    </source>
</evidence>
<feature type="transmembrane region" description="Helical" evidence="12">
    <location>
        <begin position="105"/>
        <end position="130"/>
    </location>
</feature>
<evidence type="ECO:0000256" key="11">
    <source>
        <dbReference type="SAM" id="MobiDB-lite"/>
    </source>
</evidence>
<feature type="transmembrane region" description="Helical" evidence="12">
    <location>
        <begin position="142"/>
        <end position="163"/>
    </location>
</feature>
<feature type="transmembrane region" description="Helical" evidence="12">
    <location>
        <begin position="260"/>
        <end position="279"/>
    </location>
</feature>
<dbReference type="EMBL" id="JAUSZI010000002">
    <property type="protein sequence ID" value="MDQ1029482.1"/>
    <property type="molecule type" value="Genomic_DNA"/>
</dbReference>
<evidence type="ECO:0000256" key="4">
    <source>
        <dbReference type="ARBA" id="ARBA00022449"/>
    </source>
</evidence>
<dbReference type="Pfam" id="PF00999">
    <property type="entry name" value="Na_H_Exchanger"/>
    <property type="match status" value="1"/>
</dbReference>
<keyword evidence="9 12" id="KW-0472">Membrane</keyword>
<evidence type="ECO:0000313" key="14">
    <source>
        <dbReference type="EMBL" id="MDQ1029482.1"/>
    </source>
</evidence>
<dbReference type="PANTHER" id="PTHR43562">
    <property type="entry name" value="NAPA-TYPE SODIUM/HYDROGEN ANTIPORTER"/>
    <property type="match status" value="1"/>
</dbReference>
<keyword evidence="3" id="KW-0813">Transport</keyword>
<evidence type="ECO:0000256" key="9">
    <source>
        <dbReference type="ARBA" id="ARBA00023136"/>
    </source>
</evidence>
<keyword evidence="7" id="KW-0915">Sodium</keyword>
<evidence type="ECO:0000259" key="13">
    <source>
        <dbReference type="Pfam" id="PF00999"/>
    </source>
</evidence>
<feature type="region of interest" description="Disordered" evidence="11">
    <location>
        <begin position="432"/>
        <end position="455"/>
    </location>
</feature>
<feature type="compositionally biased region" description="Basic and acidic residues" evidence="11">
    <location>
        <begin position="443"/>
        <end position="455"/>
    </location>
</feature>
<evidence type="ECO:0000256" key="12">
    <source>
        <dbReference type="SAM" id="Phobius"/>
    </source>
</evidence>
<feature type="transmembrane region" description="Helical" evidence="12">
    <location>
        <begin position="41"/>
        <end position="59"/>
    </location>
</feature>
<keyword evidence="15" id="KW-1185">Reference proteome</keyword>
<keyword evidence="10" id="KW-0739">Sodium transport</keyword>
<evidence type="ECO:0000256" key="8">
    <source>
        <dbReference type="ARBA" id="ARBA00023065"/>
    </source>
</evidence>